<keyword evidence="1" id="KW-0732">Signal</keyword>
<reference evidence="3 4" key="1">
    <citation type="submission" date="2017-06" db="EMBL/GenBank/DDBJ databases">
        <title>A platform for efficient transgenesis in Macrostomum lignano, a flatworm model organism for stem cell research.</title>
        <authorList>
            <person name="Berezikov E."/>
        </authorList>
    </citation>
    <scope>NUCLEOTIDE SEQUENCE [LARGE SCALE GENOMIC DNA]</scope>
    <source>
        <strain evidence="3">DV1</strain>
        <tissue evidence="3">Whole organism</tissue>
    </source>
</reference>
<dbReference type="OrthoDB" id="6107827at2759"/>
<protein>
    <recommendedName>
        <fullName evidence="2">Vitellogenin domain-containing protein</fullName>
    </recommendedName>
</protein>
<evidence type="ECO:0000256" key="1">
    <source>
        <dbReference type="SAM" id="SignalP"/>
    </source>
</evidence>
<dbReference type="InterPro" id="IPR011030">
    <property type="entry name" value="Lipovitellin_superhlx_dom"/>
</dbReference>
<proteinExistence type="predicted"/>
<organism evidence="3 4">
    <name type="scientific">Macrostomum lignano</name>
    <dbReference type="NCBI Taxonomy" id="282301"/>
    <lineage>
        <taxon>Eukaryota</taxon>
        <taxon>Metazoa</taxon>
        <taxon>Spiralia</taxon>
        <taxon>Lophotrochozoa</taxon>
        <taxon>Platyhelminthes</taxon>
        <taxon>Rhabditophora</taxon>
        <taxon>Macrostomorpha</taxon>
        <taxon>Macrostomida</taxon>
        <taxon>Macrostomidae</taxon>
        <taxon>Macrostomum</taxon>
    </lineage>
</organism>
<feature type="signal peptide" evidence="1">
    <location>
        <begin position="1"/>
        <end position="30"/>
    </location>
</feature>
<evidence type="ECO:0000259" key="2">
    <source>
        <dbReference type="Pfam" id="PF01347"/>
    </source>
</evidence>
<accession>A0A267DIA4</accession>
<comment type="caution">
    <text evidence="3">The sequence shown here is derived from an EMBL/GenBank/DDBJ whole genome shotgun (WGS) entry which is preliminary data.</text>
</comment>
<evidence type="ECO:0000313" key="3">
    <source>
        <dbReference type="EMBL" id="PAA48384.1"/>
    </source>
</evidence>
<sequence length="3883" mass="436499">MPSSRGGGISLLGLPLLLLLAAAAVKPAESVFSFKEGKQYVYDVETHTKTKDIGDLFVTGQFSIQLQGKEPDGSQHLALTLTKLHARNGRGQTAGQGSDVKLDGWFSFHLDPAGRVSHVRYPHDETAFLATVKKAMVTALLGHDDEYKFHNTHEWSTKNRTIGRYHTEISKTRRGVHGNNVHRNVTHTMHYNHVTRLPERTFIHDEIHFFNDQPEGFDSGVKVRKGPRVVMDREHEDPTSVSRVTTTAKSEFTLSEVRDASPIKQRPAKLASENINQTRLHEVFQSDYDLRDVRRGIDSNLTCIATDTAESKSDAIDCYHNLVQILQGLSQRELNEIASMYLDRPYGNITKDLEKKRFLAMLDAVCSVGSVASDLIINKLVLKSRSRHPELVQRVLVFLATRKNAPANALVNTLVTFVFNPEGQPDINDPDTYHRCVLALGTVCRLMQSYGNQQQKAMAQSIVSQLEKLTEVFDPYHHRSKRDVMDDATFERFIFLKSSLIDSLGNAAFESSFEVIQSYSNESSAPTLWKRSGLHSMRKFETIEAASTILTAALTDSDEHVRYEASLMYEAHPSKTKDIATMHREFVEGIDNGTLLMSHNISKRSVQGVLEKMWKGIHVKLAAPGVNWQKMIGSTKIGGSFGMTALNELIVKLALIEGQLTVNVHDEVFARGHLGVIGIHIDFFLARVCFRGGVEYKISILKEFGVNSVQDLVKLYDRTIGALYKGVKDAINGFRKLFEPSNPNQVFSITKNLRKEFRRLPYVVSDLAKSIVQAVDILAEVDPLELPSHVRPLFAVLKKMATLANDIKADVTGFYYTLHDAIENQIPMSAKQTKEGLDLLVKIFPRIFRSPKEAIMNAFKSFFQIGMGVNGFLDAKNRTLEACFFLKEEKPYWWNLTDHYRNLKAEFAEALRHMERGRRAVLALEGSQQNGTRPFSAMSDSETMKLVGLLKDVQDLLMEPLSGFRGAFGPLENQIQGILQIIRGFKEAYQGAKESWKRIRSIAEAIMGPRAHSEFQRTYRLAGKGCKSDGFYPSDADKLWNHPGVDLAVEPGEKVVVPFKGEYYRGPEGSNQLVIVPKGFSMEKFHFILENVKFEMDDGRFEASDLPVFDMEQGNSQPTEGLELSAGDKLGVTGSTPKCENHIHLSARAGPGRYLDSSKYLEPRVMKMPKWEQKCDDYKLVILGNVIAEGAIVGLKGRKDEDTSPEREATEESVEPLETDEVDLFSNVEADSVRLPRSSILGNVGKAVTSILDFPKKLGVDKIFDRFSLRRLRLAYVVAFLEAPAIQNHFEKTREKMDKLLLTIKDVLEDQPCQSPYLMSEEELRNELVKKGFGKSEVEVMPKASLIDRMKQSDSRCPLLQLSLPRPVYCQFDKSCLSVECCIDLKVKVFRKAAKLWARLDPCGSSKKLEFGLKMKHVKTVVYTIDFNRFFPEDFEEKEIWLPDALQFLKVLKMKLRLSYQFAKSEEALMFSLRLSACSSSSSCEVDIQVLQELVLPLPICKDGLVTWPKMNWQQMLNKNHLKSLLQKTSTSVINAMMQKWWEELLQTMGLGDFADVFNAKACTLPNKVSNEVLLEGLTERGVQISDPSNKTVLVQLAELHFRKCRNGPLQLELPQLPGALRSRVFCQVSPNCTKFECCMGLEASIRGFEIAKYLKGWAKMDACTLTFSFGFNSLTFNKVLFAIPYGKEFLQNVGALKLKYRFNENPTSNEAPLFSLELAICPGSSSCLLDYISVLNRVPVPVPFCGNDWHRILPGNTDKLEDFLRELGTSASQAALDKAAEILLTRTGLNRIISKGRCARQSNFTACPHVRLPQLPSNLQCRVADNCMGLECCLDFAFKTSKLDLSFLNYHAKAWILLDTCEYASSIGIGALHFNTSLLEAHWGQKKSQWIGNKAVRLDYSVDRVGKDYVKLDFDLSVCFAEGDCDFTVKLLKDTVVPQPFCHRNFTGALPGGSLGDFAKLLGNEASEAALQTAFEAVVRRFGLQKAFFNPPECALPSNTFNNGWDSRCPRVFHLPRLPSQVRCHLNEFCMGVTCCAELDFKVFKPTALMWLILDPCEYRFSIGFNNLHYNQTLFYYEWGQVETFNIGSPLQIIYSIRKDSDRRLFLVDLKLSLTIDSFRTDFVLLENSMVPQVGCNMNASISLPGGGQVKDFIRHLAETGVQKITDEAVQAVLRHLGIGDLIDFESKCENRTGFFNHCPLFKTSANAPSRFVPGTYCDLSSDCRMLSCCAELNLLIARKAFALAVSVDPCDYKLLVRFEKMTLSKSLFRYDWGRRESFDLGKVIFVSFKIDRDPVKKLYFVDLELQVKIEGDTSTPVAFLNNFAIPIPICNPNASISLPGGSIGDFVKELGGSITESAIGAVLRHLRLEGIIATHSNCSPESPKVCPGLTLPDFIPDPLKCYLNEHCMGIECCMSLDFKIKQISVKAWAYVDPCDYKFSIGLENWKFERALFSFDWGEWKTERLGNPLVLRYRIAKDSSRRVFTFDLTISLKVEDINQESVVLHGYEIPQLVCNREASIGIADLINLGSSIGGNIKDTAMGITLQRIGLDKKFFRMQNCSVEGSEWQSSSRQQSNCPLFKLSDHLNGDKNLKCRIKDNCLEVECCLSLQLGNFRYSYNAWAKFDPCQLSVAVGIENWNWTRSLFDKWGLMHTETIGKAIDLSFKFDRTNRNELVVSFGVGTQLDGLSLLPTAWLIESAPLPIPYCRSDNTLSWPKFDPQDMAKSIFDAGTKIILNRVGITANILRGTACSPVDMNIWPPKSDCPNTISMPSLPPSMNCTLTAGCMGVECCAMADFKLLKRAFHLWLKIDPCSYDFSVGFEKVHFNTSLLSFDWGVKHTEKISSSLKLEFVLNKPKDLTNIVLSMKVSICSGTDCDISVQLFENYTLPVPYCNGNGSLSWPQVDWQSGLSGILATRLAVPPNFLRSSECPVAEMVPSGRCPYFRLPDLPDRSIACRPTAECTGFQCCATLDLRIVRRAFEFWFRVDPCTFTVDFGFENWHRNTSFIVFPWGTEQNVQIEKAVRLRYTLSKTPDLMNFVISGAVQFRLDGDWLPEMRLLTATEVPIPGCAPNGTLFWPSKETIGHQISGLLVNRLGVSPKFLRQLQCSRNSLAPIESCPYFDKPQLPSQADCQLHHLCMGLVCCLDLDLGFVSRSFSAWAFVDPCQHIVSFGFENWAFNRSILNYPWGEQRVEHIGDSLLVKYKLDHKPDDSALFLDAAFDLCLDGNCLATPITLLNEARLPVPLCSGSGNLSWPEFNSSDIRDHMVDKAREMLMQRLGLEKDFLKQGDCALPPGSSSLANPRCPNFRLTRDLPDSVQCQLSDDCLELRCCVKLKLITLEKSFSASLRLDPCAMTFSAQFENWAITRPVFTDFSKWLKILIGKALSIDIQFNRHHDGQLELAWHVANCAGHASCNDEVLPLLSDARVPIPHCLSNGSLEWPKLNPEGGIENPIDAATGVLMNRLELDRQLLKQPQCRPELYAKKWPPHCTFADVTLRLNREPYNCKIHDQCLGIECCTELDFKVYSRHFFYTQLVDPCTYSFYIGFENFFYNQSLFHFDWGQDKLLKIAGSTVELRYNLTRTPDLLNLIVTARLAICKEGYCELANTNFLNHYLMPIPRCYSNGSLSWTVERDQVSHTIKGISGLVLTRLNLERGVISDDSCRLGDVEIQRSFSACPHTIIPSLPAGMRCKLTSQCTGIDCCMDINLGVASRSFKFWISVDPCKFIYTFGFERWVVTQSLIGNFGLFGTPYVHQLGNVKIRTKLDRSADFQNFIFTFGVTICQDGGCSSERIFLENTALPIPGCNSGGGLSWPSIGERSVSGLLVNRLGIASSTSGRVSATWRLLHRTNVLTCHRSMALRICDAPTQTAAWEWTVAPSSISES</sequence>
<dbReference type="Gene3D" id="1.25.10.20">
    <property type="entry name" value="Vitellinogen, superhelical"/>
    <property type="match status" value="1"/>
</dbReference>
<dbReference type="InterPro" id="IPR001747">
    <property type="entry name" value="Vitellogenin_N"/>
</dbReference>
<dbReference type="Proteomes" id="UP000215902">
    <property type="component" value="Unassembled WGS sequence"/>
</dbReference>
<name>A0A267DIA4_9PLAT</name>
<dbReference type="SUPFAM" id="SSF48431">
    <property type="entry name" value="Lipovitellin-phosvitin complex, superhelical domain"/>
    <property type="match status" value="1"/>
</dbReference>
<dbReference type="GO" id="GO:0005319">
    <property type="term" value="F:lipid transporter activity"/>
    <property type="evidence" value="ECO:0007669"/>
    <property type="project" value="InterPro"/>
</dbReference>
<feature type="chain" id="PRO_5012605335" description="Vitellogenin domain-containing protein" evidence="1">
    <location>
        <begin position="31"/>
        <end position="3883"/>
    </location>
</feature>
<dbReference type="EMBL" id="NIVC01004160">
    <property type="protein sequence ID" value="PAA48384.1"/>
    <property type="molecule type" value="Genomic_DNA"/>
</dbReference>
<feature type="domain" description="Vitellogenin" evidence="2">
    <location>
        <begin position="290"/>
        <end position="541"/>
    </location>
</feature>
<dbReference type="Pfam" id="PF01347">
    <property type="entry name" value="Vitellogenin_N"/>
    <property type="match status" value="1"/>
</dbReference>
<evidence type="ECO:0000313" key="4">
    <source>
        <dbReference type="Proteomes" id="UP000215902"/>
    </source>
</evidence>
<gene>
    <name evidence="3" type="ORF">BOX15_Mlig022903g6</name>
</gene>
<keyword evidence="4" id="KW-1185">Reference proteome</keyword>